<evidence type="ECO:0000256" key="1">
    <source>
        <dbReference type="SAM" id="Phobius"/>
    </source>
</evidence>
<dbReference type="AlphaFoldDB" id="A0A0K2TUH8"/>
<sequence length="95" mass="11219">MNITKFNINTNYTLVLLPLMFDFRATLLIVTSKSIYYYYESFLVSYAFNIPLLYFILSKSVCLVQQLLRYIKLNMLGLPRSYSASFTFTYGQNMF</sequence>
<proteinExistence type="predicted"/>
<feature type="transmembrane region" description="Helical" evidence="1">
    <location>
        <begin position="36"/>
        <end position="57"/>
    </location>
</feature>
<keyword evidence="1" id="KW-0812">Transmembrane</keyword>
<keyword evidence="1" id="KW-1133">Transmembrane helix</keyword>
<evidence type="ECO:0000313" key="2">
    <source>
        <dbReference type="EMBL" id="CDW29465.1"/>
    </source>
</evidence>
<organism evidence="2">
    <name type="scientific">Lepeophtheirus salmonis</name>
    <name type="common">Salmon louse</name>
    <name type="synonym">Caligus salmonis</name>
    <dbReference type="NCBI Taxonomy" id="72036"/>
    <lineage>
        <taxon>Eukaryota</taxon>
        <taxon>Metazoa</taxon>
        <taxon>Ecdysozoa</taxon>
        <taxon>Arthropoda</taxon>
        <taxon>Crustacea</taxon>
        <taxon>Multicrustacea</taxon>
        <taxon>Hexanauplia</taxon>
        <taxon>Copepoda</taxon>
        <taxon>Siphonostomatoida</taxon>
        <taxon>Caligidae</taxon>
        <taxon>Lepeophtheirus</taxon>
    </lineage>
</organism>
<protein>
    <submittedName>
        <fullName evidence="2">Uncharacterized protein</fullName>
    </submittedName>
</protein>
<feature type="transmembrane region" description="Helical" evidence="1">
    <location>
        <begin position="12"/>
        <end position="30"/>
    </location>
</feature>
<name>A0A0K2TUH8_LEPSM</name>
<keyword evidence="1" id="KW-0472">Membrane</keyword>
<accession>A0A0K2TUH8</accession>
<dbReference type="EMBL" id="HACA01012104">
    <property type="protein sequence ID" value="CDW29465.1"/>
    <property type="molecule type" value="Transcribed_RNA"/>
</dbReference>
<reference evidence="2" key="1">
    <citation type="submission" date="2014-05" db="EMBL/GenBank/DDBJ databases">
        <authorList>
            <person name="Chronopoulou M."/>
        </authorList>
    </citation>
    <scope>NUCLEOTIDE SEQUENCE</scope>
    <source>
        <tissue evidence="2">Whole organism</tissue>
    </source>
</reference>